<feature type="domain" description="Aminotransferase class V" evidence="1">
    <location>
        <begin position="310"/>
        <end position="413"/>
    </location>
</feature>
<dbReference type="Gene3D" id="3.40.640.10">
    <property type="entry name" value="Type I PLP-dependent aspartate aminotransferase-like (Major domain)"/>
    <property type="match status" value="1"/>
</dbReference>
<sequence>MKNFKFDVDYVRDQFPALSRSVNGNPAAFFDGPGGSQVPRRVVAAIEDYLFYHNANAGGEFLTSKDNDRLFRRGREVLADFLNCAPEEVCFGANTTSNNIRLAFGFLRTLKAGDEIIITDIDHEGNRSPWRTLADFGIVVKSVSLDPETCTLNFDDYKAKLSDKTKLVCVNWAANACGTITDVKAYIELAHKYGAVTVVDAVHYAAHKPIDVKAIDTDILLCSAYKYFGPHVGVMYIRKELGESFPSVRVYAEDNADMPTKMETGTLSVANICGAAAAVEFIADLGEKYGECFEEELGALQGRRRDIVAGMLAIDAYEDGLVGRIRSELSAIDNLKLYMAPEGTPRTTTVSFTIHGVNSAEVGKFLAEKGLFVWNGDFYALEIVHNVLKLGPQGGLVRIGLAPYNTEQEVDRLLAAIKEFAAAHK</sequence>
<dbReference type="EMBL" id="CP011307">
    <property type="protein sequence ID" value="ALP95560.1"/>
    <property type="molecule type" value="Genomic_DNA"/>
</dbReference>
<keyword evidence="2" id="KW-0808">Transferase</keyword>
<dbReference type="NCBIfam" id="TIGR01976">
    <property type="entry name" value="am_tr_V_VC1184"/>
    <property type="match status" value="1"/>
</dbReference>
<dbReference type="AlphaFoldDB" id="A0A0S2W875"/>
<dbReference type="GO" id="GO:0031071">
    <property type="term" value="F:cysteine desulfurase activity"/>
    <property type="evidence" value="ECO:0007669"/>
    <property type="project" value="UniProtKB-EC"/>
</dbReference>
<dbReference type="STRING" id="1297617.IB211_03169c"/>
<keyword evidence="3" id="KW-1185">Reference proteome</keyword>
<dbReference type="InterPro" id="IPR015421">
    <property type="entry name" value="PyrdxlP-dep_Trfase_major"/>
</dbReference>
<dbReference type="InterPro" id="IPR000192">
    <property type="entry name" value="Aminotrans_V_dom"/>
</dbReference>
<dbReference type="InterPro" id="IPR011340">
    <property type="entry name" value="Cys_dSase-rel"/>
</dbReference>
<dbReference type="PANTHER" id="PTHR43586">
    <property type="entry name" value="CYSTEINE DESULFURASE"/>
    <property type="match status" value="1"/>
</dbReference>
<evidence type="ECO:0000313" key="3">
    <source>
        <dbReference type="Proteomes" id="UP000064844"/>
    </source>
</evidence>
<gene>
    <name evidence="2" type="ORF">IB211_03169c</name>
</gene>
<dbReference type="RefSeq" id="WP_058118576.1">
    <property type="nucleotide sequence ID" value="NZ_CALICV010000011.1"/>
</dbReference>
<reference evidence="2 3" key="1">
    <citation type="journal article" date="2015" name="Nat. Commun.">
        <title>Production of butyrate from lysine and the Amadori product fructoselysine by a human gut commensal.</title>
        <authorList>
            <person name="Bui T.P."/>
            <person name="Ritari J."/>
            <person name="Boeren S."/>
            <person name="de Waard P."/>
            <person name="Plugge C.M."/>
            <person name="de Vos W.M."/>
        </authorList>
    </citation>
    <scope>NUCLEOTIDE SEQUENCE [LARGE SCALE GENOMIC DNA]</scope>
    <source>
        <strain evidence="2 3">AF211</strain>
    </source>
</reference>
<reference evidence="3" key="2">
    <citation type="submission" date="2015-04" db="EMBL/GenBank/DDBJ databases">
        <title>A butyrogenic pathway from the amino acid lysine in a human gut commensal.</title>
        <authorList>
            <person name="de Vos W.M."/>
            <person name="Bui N.T.P."/>
            <person name="Plugge C.M."/>
            <person name="Ritari J."/>
        </authorList>
    </citation>
    <scope>NUCLEOTIDE SEQUENCE [LARGE SCALE GENOMIC DNA]</scope>
    <source>
        <strain evidence="3">AF211</strain>
    </source>
</reference>
<evidence type="ECO:0000313" key="2">
    <source>
        <dbReference type="EMBL" id="ALP95560.1"/>
    </source>
</evidence>
<dbReference type="SUPFAM" id="SSF53383">
    <property type="entry name" value="PLP-dependent transferases"/>
    <property type="match status" value="1"/>
</dbReference>
<evidence type="ECO:0000259" key="1">
    <source>
        <dbReference type="Pfam" id="PF00266"/>
    </source>
</evidence>
<dbReference type="PANTHER" id="PTHR43586:SF21">
    <property type="entry name" value="PYRIDOXAL PHOSPHATE (PLP)-DEPENDENT ASPARTATE AMINOTRANSFERASE SUPERFAMILY"/>
    <property type="match status" value="1"/>
</dbReference>
<name>A0A0S2W875_9FIRM</name>
<dbReference type="InterPro" id="IPR015422">
    <property type="entry name" value="PyrdxlP-dep_Trfase_small"/>
</dbReference>
<organism evidence="2 3">
    <name type="scientific">Intestinimonas butyriciproducens</name>
    <dbReference type="NCBI Taxonomy" id="1297617"/>
    <lineage>
        <taxon>Bacteria</taxon>
        <taxon>Bacillati</taxon>
        <taxon>Bacillota</taxon>
        <taxon>Clostridia</taxon>
        <taxon>Eubacteriales</taxon>
        <taxon>Intestinimonas</taxon>
    </lineage>
</organism>
<dbReference type="EC" id="2.8.1.7" evidence="2"/>
<dbReference type="KEGG" id="ibu:IB211_03169c"/>
<dbReference type="Pfam" id="PF00266">
    <property type="entry name" value="Aminotran_5"/>
    <property type="match status" value="2"/>
</dbReference>
<dbReference type="Proteomes" id="UP000064844">
    <property type="component" value="Chromosome"/>
</dbReference>
<accession>A0A0S2W875</accession>
<protein>
    <submittedName>
        <fullName evidence="2">Cysteine desulfurase</fullName>
        <ecNumber evidence="2">2.8.1.7</ecNumber>
    </submittedName>
</protein>
<dbReference type="Gene3D" id="3.90.1150.10">
    <property type="entry name" value="Aspartate Aminotransferase, domain 1"/>
    <property type="match status" value="1"/>
</dbReference>
<feature type="domain" description="Aminotransferase class V" evidence="1">
    <location>
        <begin position="29"/>
        <end position="287"/>
    </location>
</feature>
<proteinExistence type="predicted"/>
<dbReference type="InterPro" id="IPR015424">
    <property type="entry name" value="PyrdxlP-dep_Trfase"/>
</dbReference>